<evidence type="ECO:0000313" key="2">
    <source>
        <dbReference type="Proteomes" id="UP001597525"/>
    </source>
</evidence>
<evidence type="ECO:0000313" key="1">
    <source>
        <dbReference type="EMBL" id="MFD2967023.1"/>
    </source>
</evidence>
<keyword evidence="2" id="KW-1185">Reference proteome</keyword>
<gene>
    <name evidence="1" type="ORF">ACFS7Y_06480</name>
</gene>
<dbReference type="Proteomes" id="UP001597525">
    <property type="component" value="Unassembled WGS sequence"/>
</dbReference>
<comment type="caution">
    <text evidence="1">The sequence shown here is derived from an EMBL/GenBank/DDBJ whole genome shotgun (WGS) entry which is preliminary data.</text>
</comment>
<proteinExistence type="predicted"/>
<evidence type="ECO:0008006" key="3">
    <source>
        <dbReference type="Google" id="ProtNLM"/>
    </source>
</evidence>
<protein>
    <recommendedName>
        <fullName evidence="3">Lipoprotein</fullName>
    </recommendedName>
</protein>
<sequence>MKNKLTKFMQRALAFLTFFAILSCDKAETIHLSNNIIDYDLKSVKLIGGSASSVPVGPGTEVEVASQTSLNVAVPSNYTEQQLFEFISQNLNSISGQIVMYLDGQAIYTITIANGVATYSHNEPPLPFGGKYPCTYEGIRKCVVDAIDDMGIVSKIACSFSFYPCIAPIAADCALEACTENQPVPITVIPGNPPANSGTPSNPNESIPYTGIQNYLYGNSLNNLQGAINGHYSAPTTIIYFQSGIHYSNSAKTCILPNGYYSTIDVGLTRPVYRIENGVLVETINHTFCSTCPSAATTVSPSIFSNCGGATPNPGN</sequence>
<name>A0ABW6BEN7_9SPHI</name>
<dbReference type="PROSITE" id="PS51257">
    <property type="entry name" value="PROKAR_LIPOPROTEIN"/>
    <property type="match status" value="1"/>
</dbReference>
<dbReference type="EMBL" id="JBHUPB010000004">
    <property type="protein sequence ID" value="MFD2967023.1"/>
    <property type="molecule type" value="Genomic_DNA"/>
</dbReference>
<organism evidence="1 2">
    <name type="scientific">Sphingobacterium bambusae</name>
    <dbReference type="NCBI Taxonomy" id="662858"/>
    <lineage>
        <taxon>Bacteria</taxon>
        <taxon>Pseudomonadati</taxon>
        <taxon>Bacteroidota</taxon>
        <taxon>Sphingobacteriia</taxon>
        <taxon>Sphingobacteriales</taxon>
        <taxon>Sphingobacteriaceae</taxon>
        <taxon>Sphingobacterium</taxon>
    </lineage>
</organism>
<reference evidence="2" key="1">
    <citation type="journal article" date="2019" name="Int. J. Syst. Evol. Microbiol.">
        <title>The Global Catalogue of Microorganisms (GCM) 10K type strain sequencing project: providing services to taxonomists for standard genome sequencing and annotation.</title>
        <authorList>
            <consortium name="The Broad Institute Genomics Platform"/>
            <consortium name="The Broad Institute Genome Sequencing Center for Infectious Disease"/>
            <person name="Wu L."/>
            <person name="Ma J."/>
        </authorList>
    </citation>
    <scope>NUCLEOTIDE SEQUENCE [LARGE SCALE GENOMIC DNA]</scope>
    <source>
        <strain evidence="2">KCTC 22814</strain>
    </source>
</reference>
<dbReference type="RefSeq" id="WP_320182719.1">
    <property type="nucleotide sequence ID" value="NZ_CP138332.1"/>
</dbReference>
<accession>A0ABW6BEN7</accession>